<comment type="caution">
    <text evidence="2">The sequence shown here is derived from an EMBL/GenBank/DDBJ whole genome shotgun (WGS) entry which is preliminary data.</text>
</comment>
<proteinExistence type="predicted"/>
<dbReference type="EMBL" id="JASAOG010000024">
    <property type="protein sequence ID" value="KAK0062595.1"/>
    <property type="molecule type" value="Genomic_DNA"/>
</dbReference>
<dbReference type="AlphaFoldDB" id="A0AAD8BZB6"/>
<dbReference type="Proteomes" id="UP001233172">
    <property type="component" value="Unassembled WGS sequence"/>
</dbReference>
<dbReference type="Gene3D" id="3.30.70.2760">
    <property type="match status" value="1"/>
</dbReference>
<organism evidence="2 3">
    <name type="scientific">Biomphalaria pfeifferi</name>
    <name type="common">Bloodfluke planorb</name>
    <name type="synonym">Freshwater snail</name>
    <dbReference type="NCBI Taxonomy" id="112525"/>
    <lineage>
        <taxon>Eukaryota</taxon>
        <taxon>Metazoa</taxon>
        <taxon>Spiralia</taxon>
        <taxon>Lophotrochozoa</taxon>
        <taxon>Mollusca</taxon>
        <taxon>Gastropoda</taxon>
        <taxon>Heterobranchia</taxon>
        <taxon>Euthyneura</taxon>
        <taxon>Panpulmonata</taxon>
        <taxon>Hygrophila</taxon>
        <taxon>Lymnaeoidea</taxon>
        <taxon>Planorbidae</taxon>
        <taxon>Biomphalaria</taxon>
    </lineage>
</organism>
<evidence type="ECO:0000313" key="2">
    <source>
        <dbReference type="EMBL" id="KAK0062595.1"/>
    </source>
</evidence>
<evidence type="ECO:0000256" key="1">
    <source>
        <dbReference type="SAM" id="MobiDB-lite"/>
    </source>
</evidence>
<evidence type="ECO:0000313" key="3">
    <source>
        <dbReference type="Proteomes" id="UP001233172"/>
    </source>
</evidence>
<feature type="region of interest" description="Disordered" evidence="1">
    <location>
        <begin position="87"/>
        <end position="114"/>
    </location>
</feature>
<reference evidence="2" key="1">
    <citation type="journal article" date="2023" name="PLoS Negl. Trop. Dis.">
        <title>A genome sequence for Biomphalaria pfeifferi, the major vector snail for the human-infecting parasite Schistosoma mansoni.</title>
        <authorList>
            <person name="Bu L."/>
            <person name="Lu L."/>
            <person name="Laidemitt M.R."/>
            <person name="Zhang S.M."/>
            <person name="Mutuku M."/>
            <person name="Mkoji G."/>
            <person name="Steinauer M."/>
            <person name="Loker E.S."/>
        </authorList>
    </citation>
    <scope>NUCLEOTIDE SEQUENCE</scope>
    <source>
        <strain evidence="2">KasaAsao</strain>
    </source>
</reference>
<keyword evidence="3" id="KW-1185">Reference proteome</keyword>
<name>A0AAD8BZB6_BIOPF</name>
<gene>
    <name evidence="2" type="ORF">Bpfe_007800</name>
</gene>
<reference evidence="2" key="2">
    <citation type="submission" date="2023-04" db="EMBL/GenBank/DDBJ databases">
        <authorList>
            <person name="Bu L."/>
            <person name="Lu L."/>
            <person name="Laidemitt M.R."/>
            <person name="Zhang S.M."/>
            <person name="Mutuku M."/>
            <person name="Mkoji G."/>
            <person name="Steinauer M."/>
            <person name="Loker E.S."/>
        </authorList>
    </citation>
    <scope>NUCLEOTIDE SEQUENCE</scope>
    <source>
        <strain evidence="2">KasaAsao</strain>
        <tissue evidence="2">Whole Snail</tissue>
    </source>
</reference>
<sequence>MAVNVTEKDFNVQIIDLDYGLKSEDPIRKLKVYSKRTFDKAHFPDKISRIFSPKKFNEKILQVYSRNRNKEVCEILNSASEEIVRNALKQRDQNKTPSNESDQKDEPRAKKRKC</sequence>
<accession>A0AAD8BZB6</accession>
<protein>
    <submittedName>
        <fullName evidence="2">Deoxynucleoside triphosphate triphosphohydrolase SAMHD1-like isoform X3</fullName>
    </submittedName>
</protein>